<keyword evidence="6 7" id="KW-0472">Membrane</keyword>
<evidence type="ECO:0000256" key="1">
    <source>
        <dbReference type="ARBA" id="ARBA00004141"/>
    </source>
</evidence>
<sequence length="413" mass="41903">MVGWSLPARAAPARLGPLVPFFCLAVTFGTTLGFLASGAPLILRVRGIELAQVGLLQLINLPVGLTFLWAVVVDRVRLPGLPHRIGWIAVMQAAGIALLVLLSAGERWPLSALFGLAVATSLCVATMDVALEALVVETVPAQSRTDVAAAKFCGASLGGILGAGVLVARYDVLGWHAALLVVAGLNLACLLPVLRYPEARLRRARPADSAAPGTARFGRLRALASRIAVLGGYFAALSLLGGFNNLALLDLGLPLAQVGLVTGTASPLIGLVMAALSGALVRRFGTVPLITVSAIGAAAAGGAMAAASLAGSVPLAVAATLFGLVCGGGLGVPVFAMIYRWAQGPLPATDYALLFGAAFFAAMPVRVAAPALAGALGWPAYFVVAVVAYALAFAVLRRAIARTLAADRKAGAA</sequence>
<evidence type="ECO:0000313" key="8">
    <source>
        <dbReference type="EMBL" id="RVU21931.1"/>
    </source>
</evidence>
<comment type="similarity">
    <text evidence="2">Belongs to the major facilitator superfamily.</text>
</comment>
<dbReference type="EMBL" id="SACP01000001">
    <property type="protein sequence ID" value="RVU21931.1"/>
    <property type="molecule type" value="Genomic_DNA"/>
</dbReference>
<evidence type="ECO:0000256" key="5">
    <source>
        <dbReference type="ARBA" id="ARBA00022989"/>
    </source>
</evidence>
<feature type="transmembrane region" description="Helical" evidence="7">
    <location>
        <begin position="173"/>
        <end position="194"/>
    </location>
</feature>
<dbReference type="RefSeq" id="WP_127727173.1">
    <property type="nucleotide sequence ID" value="NZ_SACP01000001.1"/>
</dbReference>
<feature type="transmembrane region" description="Helical" evidence="7">
    <location>
        <begin position="255"/>
        <end position="276"/>
    </location>
</feature>
<feature type="transmembrane region" description="Helical" evidence="7">
    <location>
        <begin position="21"/>
        <end position="43"/>
    </location>
</feature>
<keyword evidence="3" id="KW-0813">Transport</keyword>
<feature type="transmembrane region" description="Helical" evidence="7">
    <location>
        <begin position="148"/>
        <end position="167"/>
    </location>
</feature>
<evidence type="ECO:0000256" key="6">
    <source>
        <dbReference type="ARBA" id="ARBA00023136"/>
    </source>
</evidence>
<evidence type="ECO:0000256" key="7">
    <source>
        <dbReference type="SAM" id="Phobius"/>
    </source>
</evidence>
<dbReference type="InterPro" id="IPR036259">
    <property type="entry name" value="MFS_trans_sf"/>
</dbReference>
<evidence type="ECO:0000256" key="2">
    <source>
        <dbReference type="ARBA" id="ARBA00008335"/>
    </source>
</evidence>
<dbReference type="InterPro" id="IPR004752">
    <property type="entry name" value="AmpG_permease/AT-1"/>
</dbReference>
<dbReference type="PANTHER" id="PTHR12778:SF10">
    <property type="entry name" value="MAJOR FACILITATOR SUPERFAMILY DOMAIN-CONTAINING PROTEIN 3"/>
    <property type="match status" value="1"/>
</dbReference>
<feature type="transmembrane region" description="Helical" evidence="7">
    <location>
        <begin position="378"/>
        <end position="396"/>
    </location>
</feature>
<dbReference type="GO" id="GO:0022857">
    <property type="term" value="F:transmembrane transporter activity"/>
    <property type="evidence" value="ECO:0007669"/>
    <property type="project" value="InterPro"/>
</dbReference>
<keyword evidence="9" id="KW-1185">Reference proteome</keyword>
<comment type="caution">
    <text evidence="8">The sequence shown here is derived from an EMBL/GenBank/DDBJ whole genome shotgun (WGS) entry which is preliminary data.</text>
</comment>
<reference evidence="8 9" key="1">
    <citation type="submission" date="2019-01" db="EMBL/GenBank/DDBJ databases">
        <authorList>
            <person name="Chen W.-M."/>
        </authorList>
    </citation>
    <scope>NUCLEOTIDE SEQUENCE [LARGE SCALE GENOMIC DNA]</scope>
    <source>
        <strain evidence="8 9">TER-1</strain>
    </source>
</reference>
<comment type="subcellular location">
    <subcellularLocation>
        <location evidence="1">Membrane</location>
        <topology evidence="1">Multi-pass membrane protein</topology>
    </subcellularLocation>
</comment>
<organism evidence="8 9">
    <name type="scientific">Methylobacterium oryzihabitans</name>
    <dbReference type="NCBI Taxonomy" id="2499852"/>
    <lineage>
        <taxon>Bacteria</taxon>
        <taxon>Pseudomonadati</taxon>
        <taxon>Pseudomonadota</taxon>
        <taxon>Alphaproteobacteria</taxon>
        <taxon>Hyphomicrobiales</taxon>
        <taxon>Methylobacteriaceae</taxon>
        <taxon>Methylobacterium</taxon>
    </lineage>
</organism>
<feature type="transmembrane region" description="Helical" evidence="7">
    <location>
        <begin position="351"/>
        <end position="372"/>
    </location>
</feature>
<dbReference type="OrthoDB" id="9787815at2"/>
<dbReference type="Pfam" id="PF07690">
    <property type="entry name" value="MFS_1"/>
    <property type="match status" value="1"/>
</dbReference>
<keyword evidence="5 7" id="KW-1133">Transmembrane helix</keyword>
<evidence type="ECO:0000256" key="4">
    <source>
        <dbReference type="ARBA" id="ARBA00022692"/>
    </source>
</evidence>
<dbReference type="SUPFAM" id="SSF103473">
    <property type="entry name" value="MFS general substrate transporter"/>
    <property type="match status" value="1"/>
</dbReference>
<name>A0A437PI16_9HYPH</name>
<dbReference type="Proteomes" id="UP000286997">
    <property type="component" value="Unassembled WGS sequence"/>
</dbReference>
<evidence type="ECO:0000256" key="3">
    <source>
        <dbReference type="ARBA" id="ARBA00022448"/>
    </source>
</evidence>
<feature type="transmembrane region" description="Helical" evidence="7">
    <location>
        <begin position="315"/>
        <end position="339"/>
    </location>
</feature>
<feature type="transmembrane region" description="Helical" evidence="7">
    <location>
        <begin position="85"/>
        <end position="104"/>
    </location>
</feature>
<dbReference type="GO" id="GO:0016020">
    <property type="term" value="C:membrane"/>
    <property type="evidence" value="ECO:0007669"/>
    <property type="project" value="UniProtKB-SubCell"/>
</dbReference>
<feature type="transmembrane region" description="Helical" evidence="7">
    <location>
        <begin position="288"/>
        <end position="309"/>
    </location>
</feature>
<feature type="transmembrane region" description="Helical" evidence="7">
    <location>
        <begin position="55"/>
        <end position="73"/>
    </location>
</feature>
<feature type="transmembrane region" description="Helical" evidence="7">
    <location>
        <begin position="110"/>
        <end position="136"/>
    </location>
</feature>
<protein>
    <submittedName>
        <fullName evidence="8">MFS transporter</fullName>
    </submittedName>
</protein>
<accession>A0A437PI16</accession>
<feature type="transmembrane region" description="Helical" evidence="7">
    <location>
        <begin position="223"/>
        <end position="243"/>
    </location>
</feature>
<dbReference type="PANTHER" id="PTHR12778">
    <property type="entry name" value="SOLUTE CARRIER FAMILY 33 ACETYL-COA TRANSPORTER -RELATED"/>
    <property type="match status" value="1"/>
</dbReference>
<evidence type="ECO:0000313" key="9">
    <source>
        <dbReference type="Proteomes" id="UP000286997"/>
    </source>
</evidence>
<dbReference type="Gene3D" id="1.20.1250.20">
    <property type="entry name" value="MFS general substrate transporter like domains"/>
    <property type="match status" value="2"/>
</dbReference>
<gene>
    <name evidence="8" type="ORF">EOE48_02490</name>
</gene>
<proteinExistence type="inferred from homology"/>
<dbReference type="AlphaFoldDB" id="A0A437PI16"/>
<dbReference type="InterPro" id="IPR011701">
    <property type="entry name" value="MFS"/>
</dbReference>
<keyword evidence="4 7" id="KW-0812">Transmembrane</keyword>